<comment type="similarity">
    <text evidence="2">Belongs to the ABC-2 integral membrane protein family.</text>
</comment>
<evidence type="ECO:0000256" key="4">
    <source>
        <dbReference type="ARBA" id="ARBA00022475"/>
    </source>
</evidence>
<evidence type="ECO:0000256" key="3">
    <source>
        <dbReference type="ARBA" id="ARBA00022448"/>
    </source>
</evidence>
<dbReference type="GO" id="GO:0005886">
    <property type="term" value="C:plasma membrane"/>
    <property type="evidence" value="ECO:0007669"/>
    <property type="project" value="UniProtKB-SubCell"/>
</dbReference>
<dbReference type="AlphaFoldDB" id="W0RFV4"/>
<dbReference type="KEGG" id="gba:J421_1775"/>
<evidence type="ECO:0000259" key="9">
    <source>
        <dbReference type="PROSITE" id="PS51012"/>
    </source>
</evidence>
<evidence type="ECO:0000313" key="11">
    <source>
        <dbReference type="Proteomes" id="UP000019151"/>
    </source>
</evidence>
<feature type="transmembrane region" description="Helical" evidence="8">
    <location>
        <begin position="21"/>
        <end position="40"/>
    </location>
</feature>
<dbReference type="InterPro" id="IPR013525">
    <property type="entry name" value="ABC2_TM"/>
</dbReference>
<organism evidence="10 11">
    <name type="scientific">Gemmatirosa kalamazoonensis</name>
    <dbReference type="NCBI Taxonomy" id="861299"/>
    <lineage>
        <taxon>Bacteria</taxon>
        <taxon>Pseudomonadati</taxon>
        <taxon>Gemmatimonadota</taxon>
        <taxon>Gemmatimonadia</taxon>
        <taxon>Gemmatimonadales</taxon>
        <taxon>Gemmatimonadaceae</taxon>
        <taxon>Gemmatirosa</taxon>
    </lineage>
</organism>
<keyword evidence="3" id="KW-0813">Transport</keyword>
<dbReference type="InterPro" id="IPR047817">
    <property type="entry name" value="ABC2_TM_bact-type"/>
</dbReference>
<dbReference type="Proteomes" id="UP000019151">
    <property type="component" value="Chromosome"/>
</dbReference>
<feature type="transmembrane region" description="Helical" evidence="8">
    <location>
        <begin position="344"/>
        <end position="364"/>
    </location>
</feature>
<evidence type="ECO:0000256" key="8">
    <source>
        <dbReference type="SAM" id="Phobius"/>
    </source>
</evidence>
<dbReference type="RefSeq" id="WP_025410815.1">
    <property type="nucleotide sequence ID" value="NZ_CP007128.1"/>
</dbReference>
<dbReference type="OrthoDB" id="9808686at2"/>
<dbReference type="FunCoup" id="W0RFV4">
    <property type="interactions" value="95"/>
</dbReference>
<dbReference type="EMBL" id="CP007128">
    <property type="protein sequence ID" value="AHG89312.1"/>
    <property type="molecule type" value="Genomic_DNA"/>
</dbReference>
<feature type="transmembrane region" description="Helical" evidence="8">
    <location>
        <begin position="254"/>
        <end position="277"/>
    </location>
</feature>
<dbReference type="PANTHER" id="PTHR30294:SF29">
    <property type="entry name" value="MULTIDRUG ABC TRANSPORTER PERMEASE YBHS-RELATED"/>
    <property type="match status" value="1"/>
</dbReference>
<feature type="transmembrane region" description="Helical" evidence="8">
    <location>
        <begin position="221"/>
        <end position="242"/>
    </location>
</feature>
<dbReference type="GO" id="GO:0140359">
    <property type="term" value="F:ABC-type transporter activity"/>
    <property type="evidence" value="ECO:0007669"/>
    <property type="project" value="InterPro"/>
</dbReference>
<dbReference type="InParanoid" id="W0RFV4"/>
<feature type="transmembrane region" description="Helical" evidence="8">
    <location>
        <begin position="315"/>
        <end position="332"/>
    </location>
</feature>
<evidence type="ECO:0000256" key="5">
    <source>
        <dbReference type="ARBA" id="ARBA00022692"/>
    </source>
</evidence>
<keyword evidence="5 8" id="KW-0812">Transmembrane</keyword>
<accession>W0RFV4</accession>
<protein>
    <submittedName>
        <fullName evidence="10">ABC-2 type transporter</fullName>
    </submittedName>
</protein>
<sequence length="373" mass="40047">MTALTGLLRKEVYHVLRDRRTLAVLVLLPVVQVILFGYSIRTDVNDVRLAVVDPAPDVATLALRSELQGTPSLRVVRTFGALDDDGIDSLFQRGAAQVVVSFEPRLAERQARGLAARVLVVADAAEPNGGSARLGYVVAVLRGAMSTRPSAGAGPAPLRIVPEVRMRFNPTRESANLFVPGLMAMVLTITSALMTALSLTREKESGTMEALLVSPLRPWQIVVGKVAPYLAIGFASVLLVLLEARLVFHVPVRGSVALLLAEGLLFILVSLALGILVSARTSSQRVAMMIALVGTMLPTMMLSGFVFPIESMPRALQIVTNIVPAKWFVLVARGIMLKGVGLGYLWRETLVLLGMAVVLLAASARSFRVRLEG</sequence>
<dbReference type="PROSITE" id="PS51012">
    <property type="entry name" value="ABC_TM2"/>
    <property type="match status" value="1"/>
</dbReference>
<feature type="domain" description="ABC transmembrane type-2" evidence="9">
    <location>
        <begin position="134"/>
        <end position="370"/>
    </location>
</feature>
<keyword evidence="7 8" id="KW-0472">Membrane</keyword>
<reference evidence="10 11" key="1">
    <citation type="journal article" date="2014" name="Genome Announc.">
        <title>Genome Sequence and Methylome of Soil Bacterium Gemmatirosa kalamazoonensis KBS708T, a Member of the Rarely Cultivated Gemmatimonadetes Phylum.</title>
        <authorList>
            <person name="Debruyn J.M."/>
            <person name="Radosevich M."/>
            <person name="Wommack K.E."/>
            <person name="Polson S.W."/>
            <person name="Hauser L.J."/>
            <person name="Fawaz M.N."/>
            <person name="Korlach J."/>
            <person name="Tsai Y.C."/>
        </authorList>
    </citation>
    <scope>NUCLEOTIDE SEQUENCE [LARGE SCALE GENOMIC DNA]</scope>
    <source>
        <strain evidence="10 11">KBS708</strain>
    </source>
</reference>
<keyword evidence="11" id="KW-1185">Reference proteome</keyword>
<name>W0RFV4_9BACT</name>
<dbReference type="PANTHER" id="PTHR30294">
    <property type="entry name" value="MEMBRANE COMPONENT OF ABC TRANSPORTER YHHJ-RELATED"/>
    <property type="match status" value="1"/>
</dbReference>
<dbReference type="Pfam" id="PF12698">
    <property type="entry name" value="ABC2_membrane_3"/>
    <property type="match status" value="1"/>
</dbReference>
<dbReference type="eggNOG" id="COG0842">
    <property type="taxonomic scope" value="Bacteria"/>
</dbReference>
<keyword evidence="6 8" id="KW-1133">Transmembrane helix</keyword>
<evidence type="ECO:0000313" key="10">
    <source>
        <dbReference type="EMBL" id="AHG89312.1"/>
    </source>
</evidence>
<gene>
    <name evidence="10" type="ORF">J421_1775</name>
</gene>
<comment type="subcellular location">
    <subcellularLocation>
        <location evidence="1">Cell membrane</location>
        <topology evidence="1">Multi-pass membrane protein</topology>
    </subcellularLocation>
</comment>
<evidence type="ECO:0000256" key="6">
    <source>
        <dbReference type="ARBA" id="ARBA00022989"/>
    </source>
</evidence>
<dbReference type="InterPro" id="IPR051449">
    <property type="entry name" value="ABC-2_transporter_component"/>
</dbReference>
<proteinExistence type="inferred from homology"/>
<evidence type="ECO:0000256" key="1">
    <source>
        <dbReference type="ARBA" id="ARBA00004651"/>
    </source>
</evidence>
<keyword evidence="4" id="KW-1003">Cell membrane</keyword>
<evidence type="ECO:0000256" key="7">
    <source>
        <dbReference type="ARBA" id="ARBA00023136"/>
    </source>
</evidence>
<feature type="transmembrane region" description="Helical" evidence="8">
    <location>
        <begin position="289"/>
        <end position="309"/>
    </location>
</feature>
<feature type="transmembrane region" description="Helical" evidence="8">
    <location>
        <begin position="177"/>
        <end position="200"/>
    </location>
</feature>
<dbReference type="STRING" id="861299.J421_1775"/>
<evidence type="ECO:0000256" key="2">
    <source>
        <dbReference type="ARBA" id="ARBA00007783"/>
    </source>
</evidence>
<dbReference type="HOGENOM" id="CLU_039483_8_3_0"/>